<dbReference type="Gene3D" id="1.10.287.890">
    <property type="entry name" value="Crystal structure of tRNA isopentenylpyrophosphate transferase (bh2366) domain"/>
    <property type="match status" value="1"/>
</dbReference>
<dbReference type="GO" id="GO:0005739">
    <property type="term" value="C:mitochondrion"/>
    <property type="evidence" value="ECO:0007669"/>
    <property type="project" value="TreeGrafter"/>
</dbReference>
<comment type="similarity">
    <text evidence="1">Belongs to the IPP transferase family.</text>
</comment>
<dbReference type="AlphaFoldDB" id="A0AA86V639"/>
<evidence type="ECO:0000256" key="4">
    <source>
        <dbReference type="ARBA" id="ARBA00022741"/>
    </source>
</evidence>
<keyword evidence="5" id="KW-0067">ATP-binding</keyword>
<dbReference type="GO" id="GO:0052622">
    <property type="term" value="F:ATP/ADP dimethylallyltransferase activity"/>
    <property type="evidence" value="ECO:0007669"/>
    <property type="project" value="UniProtKB-EC"/>
</dbReference>
<dbReference type="GO" id="GO:0009691">
    <property type="term" value="P:cytokinin biosynthetic process"/>
    <property type="evidence" value="ECO:0007669"/>
    <property type="project" value="UniProtKB-KW"/>
</dbReference>
<dbReference type="Gramene" id="rna-AYBTSS11_LOCUS1749">
    <property type="protein sequence ID" value="CAJ1844557.1"/>
    <property type="gene ID" value="gene-AYBTSS11_LOCUS1749"/>
</dbReference>
<evidence type="ECO:0000313" key="12">
    <source>
        <dbReference type="Proteomes" id="UP001189624"/>
    </source>
</evidence>
<dbReference type="GO" id="GO:0052381">
    <property type="term" value="F:tRNA dimethylallyltransferase activity"/>
    <property type="evidence" value="ECO:0007669"/>
    <property type="project" value="TreeGrafter"/>
</dbReference>
<evidence type="ECO:0000256" key="6">
    <source>
        <dbReference type="ARBA" id="ARBA00022946"/>
    </source>
</evidence>
<gene>
    <name evidence="11" type="ORF">AYBTSS11_LOCUS1749</name>
</gene>
<dbReference type="EC" id="2.5.1.112" evidence="10"/>
<keyword evidence="4" id="KW-0547">Nucleotide-binding</keyword>
<dbReference type="FunFam" id="1.10.287.890:FF:000002">
    <property type="entry name" value="Adenylate isopentenyltransferase 5, chloroplastic"/>
    <property type="match status" value="1"/>
</dbReference>
<dbReference type="GO" id="GO:0006400">
    <property type="term" value="P:tRNA modification"/>
    <property type="evidence" value="ECO:0007669"/>
    <property type="project" value="TreeGrafter"/>
</dbReference>
<evidence type="ECO:0000256" key="10">
    <source>
        <dbReference type="ARBA" id="ARBA00066838"/>
    </source>
</evidence>
<evidence type="ECO:0000313" key="11">
    <source>
        <dbReference type="EMBL" id="CAJ1844557.1"/>
    </source>
</evidence>
<dbReference type="EMBL" id="OY731398">
    <property type="protein sequence ID" value="CAJ1844557.1"/>
    <property type="molecule type" value="Genomic_DNA"/>
</dbReference>
<evidence type="ECO:0000256" key="2">
    <source>
        <dbReference type="ARBA" id="ARBA00022679"/>
    </source>
</evidence>
<keyword evidence="3" id="KW-0203">Cytokinin biosynthesis</keyword>
<reference evidence="11" key="1">
    <citation type="submission" date="2023-10" db="EMBL/GenBank/DDBJ databases">
        <authorList>
            <person name="Domelevo Entfellner J.-B."/>
        </authorList>
    </citation>
    <scope>NUCLEOTIDE SEQUENCE</scope>
</reference>
<dbReference type="PANTHER" id="PTHR11088">
    <property type="entry name" value="TRNA DIMETHYLALLYLTRANSFERASE"/>
    <property type="match status" value="1"/>
</dbReference>
<dbReference type="Proteomes" id="UP001189624">
    <property type="component" value="Chromosome 1"/>
</dbReference>
<keyword evidence="6" id="KW-0809">Transit peptide</keyword>
<comment type="function">
    <text evidence="9">Involved in cytokinin biosynthesis. Catalyzes the transfer of an isopentenyl group from dimethylallyl diphosphate (DMAPP) to ATP and ADP.</text>
</comment>
<evidence type="ECO:0000256" key="5">
    <source>
        <dbReference type="ARBA" id="ARBA00022840"/>
    </source>
</evidence>
<evidence type="ECO:0000256" key="8">
    <source>
        <dbReference type="ARBA" id="ARBA00052386"/>
    </source>
</evidence>
<dbReference type="Gene3D" id="3.40.50.300">
    <property type="entry name" value="P-loop containing nucleotide triphosphate hydrolases"/>
    <property type="match status" value="1"/>
</dbReference>
<evidence type="ECO:0000256" key="1">
    <source>
        <dbReference type="ARBA" id="ARBA00005842"/>
    </source>
</evidence>
<dbReference type="Pfam" id="PF01715">
    <property type="entry name" value="IPPT"/>
    <property type="match status" value="2"/>
</dbReference>
<dbReference type="InterPro" id="IPR039657">
    <property type="entry name" value="Dimethylallyltransferase"/>
</dbReference>
<evidence type="ECO:0000256" key="3">
    <source>
        <dbReference type="ARBA" id="ARBA00022712"/>
    </source>
</evidence>
<dbReference type="InterPro" id="IPR027417">
    <property type="entry name" value="P-loop_NTPase"/>
</dbReference>
<dbReference type="PANTHER" id="PTHR11088:SF59">
    <property type="entry name" value="ADENYLATE ISOPENTENYLTRANSFERASE"/>
    <property type="match status" value="1"/>
</dbReference>
<evidence type="ECO:0000256" key="9">
    <source>
        <dbReference type="ARBA" id="ARBA00055191"/>
    </source>
</evidence>
<organism evidence="11 12">
    <name type="scientific">Sphenostylis stenocarpa</name>
    <dbReference type="NCBI Taxonomy" id="92480"/>
    <lineage>
        <taxon>Eukaryota</taxon>
        <taxon>Viridiplantae</taxon>
        <taxon>Streptophyta</taxon>
        <taxon>Embryophyta</taxon>
        <taxon>Tracheophyta</taxon>
        <taxon>Spermatophyta</taxon>
        <taxon>Magnoliopsida</taxon>
        <taxon>eudicotyledons</taxon>
        <taxon>Gunneridae</taxon>
        <taxon>Pentapetalae</taxon>
        <taxon>rosids</taxon>
        <taxon>fabids</taxon>
        <taxon>Fabales</taxon>
        <taxon>Fabaceae</taxon>
        <taxon>Papilionoideae</taxon>
        <taxon>50 kb inversion clade</taxon>
        <taxon>NPAAA clade</taxon>
        <taxon>indigoferoid/millettioid clade</taxon>
        <taxon>Phaseoleae</taxon>
        <taxon>Sphenostylis</taxon>
    </lineage>
</organism>
<dbReference type="GO" id="GO:0009824">
    <property type="term" value="F:AMP dimethylallyltransferase activity"/>
    <property type="evidence" value="ECO:0007669"/>
    <property type="project" value="UniProtKB-ARBA"/>
</dbReference>
<name>A0AA86V639_9FABA</name>
<comment type="catalytic activity">
    <reaction evidence="8">
        <text>dimethylallyl diphosphate + ADP = N(6)-(dimethylallyl)adenosine 5'-diphosphate + diphosphate</text>
        <dbReference type="Rhea" id="RHEA:36327"/>
        <dbReference type="ChEBI" id="CHEBI:33019"/>
        <dbReference type="ChEBI" id="CHEBI:57623"/>
        <dbReference type="ChEBI" id="CHEBI:73533"/>
        <dbReference type="ChEBI" id="CHEBI:456216"/>
        <dbReference type="EC" id="2.5.1.112"/>
    </reaction>
</comment>
<proteinExistence type="inferred from homology"/>
<protein>
    <recommendedName>
        <fullName evidence="10">adenylate dimethylallyltransferase (ADP/ATP-dependent)</fullName>
        <ecNumber evidence="10">2.5.1.112</ecNumber>
    </recommendedName>
</protein>
<accession>A0AA86V639</accession>
<sequence>MASFTRSTPSIAEKKKGLDIITNKVSESERCGIPHHLLGIIDDPDYDFTIDDFCKHVLLALDTIIENGHLPIIVGGSNTYLAALLEDPNIAFRSKYDCFFIWVNVSLPVLFPYLDKRVDEMVDAGVVDEIREAYVDGADCTRGIRRAIGVPELGEYFLVEKEIYDEALKKKMLQHAIVKTKENTCKLAERQLLKIHKMNYDLGWRMSKIDSTKVFEAVLKGVDYKQLYEEIVLKPSLEMVEIFLQETTWTWGKTLHLNDENVTICA</sequence>
<dbReference type="GO" id="GO:0005524">
    <property type="term" value="F:ATP binding"/>
    <property type="evidence" value="ECO:0007669"/>
    <property type="project" value="UniProtKB-KW"/>
</dbReference>
<keyword evidence="2" id="KW-0808">Transferase</keyword>
<evidence type="ECO:0000256" key="7">
    <source>
        <dbReference type="ARBA" id="ARBA00051744"/>
    </source>
</evidence>
<keyword evidence="12" id="KW-1185">Reference proteome</keyword>
<comment type="catalytic activity">
    <reaction evidence="7">
        <text>dimethylallyl diphosphate + ATP = N(6)-(dimethylallyl)adenosine 5'-triphosphate + diphosphate</text>
        <dbReference type="Rhea" id="RHEA:36331"/>
        <dbReference type="ChEBI" id="CHEBI:30616"/>
        <dbReference type="ChEBI" id="CHEBI:33019"/>
        <dbReference type="ChEBI" id="CHEBI:57623"/>
        <dbReference type="ChEBI" id="CHEBI:73532"/>
        <dbReference type="EC" id="2.5.1.112"/>
    </reaction>
</comment>